<sequence length="617" mass="64789">MPDTQKPVEEPTAAAAAPAAADPAPASEPAATTSDEITSTTEAPPAAPAKEESKAEENKDAAETAEPPKPLSEGLLGYKGPGLVKGFRFSDKHIWFGDEAVESKDLNSYLHNEKPNVAHPVVAWSTQTGKGLLYFAKTPEQKAQPTHVIKLADISDVFTEGFYEFHFKVNGQKHSFRTQVEDERDAWVKALKEKSAEAKEMVESIIKSEGYTDSLEKLGKPAVGAPAAKTESTPKKSTEKAPEGVKRGDASGSEGEAGEKKRSVSRKRGSIFAFMGKREDAEEKKDKEKKEDKEDKPEESAAAAAEPAAEPAKTEEPAPAAATAAVEEATEQAAEPKDAPKPSKRASIFGSIMRKRETAGPAEDKKEATSAAPAKDTEATPASEPVDVPAKPAESAEETAASPTSASTSPKKGGVLSFFKKERGHAEKKEGEEEVEAAPKANEPAAPATEAAQPATDTETPAPAGTATETTESATATEQPKTRRRSSFFTDLYGKVAKKPGDVTSDSETEPKEKTTTPNKLQGLFRGKSHRESKKGESKKEATPPPAVEEAAETATESKDAAPAAEPKPEETLATSDTAAATAVAAEPSQTNAVNGTIGDVVGDAITVGQTPVQAAA</sequence>
<comment type="caution">
    <text evidence="3">The sequence shown here is derived from an EMBL/GenBank/DDBJ whole genome shotgun (WGS) entry which is preliminary data.</text>
</comment>
<accession>A0A9P8L4P5</accession>
<dbReference type="PANTHER" id="PTHR42073">
    <property type="entry name" value="MEIOTIC EXPRESSION UP-REGULATED PROTEIN 6"/>
    <property type="match status" value="1"/>
</dbReference>
<dbReference type="InterPro" id="IPR039483">
    <property type="entry name" value="Meu6_PH_dom"/>
</dbReference>
<evidence type="ECO:0000256" key="1">
    <source>
        <dbReference type="SAM" id="MobiDB-lite"/>
    </source>
</evidence>
<dbReference type="Pfam" id="PF15406">
    <property type="entry name" value="PH_6"/>
    <property type="match status" value="1"/>
</dbReference>
<organism evidence="3 4">
    <name type="scientific">Trichoglossum hirsutum</name>
    <dbReference type="NCBI Taxonomy" id="265104"/>
    <lineage>
        <taxon>Eukaryota</taxon>
        <taxon>Fungi</taxon>
        <taxon>Dikarya</taxon>
        <taxon>Ascomycota</taxon>
        <taxon>Pezizomycotina</taxon>
        <taxon>Geoglossomycetes</taxon>
        <taxon>Geoglossales</taxon>
        <taxon>Geoglossaceae</taxon>
        <taxon>Trichoglossum</taxon>
    </lineage>
</organism>
<feature type="compositionally biased region" description="Low complexity" evidence="1">
    <location>
        <begin position="438"/>
        <end position="478"/>
    </location>
</feature>
<dbReference type="InterPro" id="IPR011993">
    <property type="entry name" value="PH-like_dom_sf"/>
</dbReference>
<feature type="compositionally biased region" description="Low complexity" evidence="1">
    <location>
        <begin position="300"/>
        <end position="333"/>
    </location>
</feature>
<feature type="compositionally biased region" description="Basic and acidic residues" evidence="1">
    <location>
        <begin position="354"/>
        <end position="368"/>
    </location>
</feature>
<feature type="region of interest" description="Disordered" evidence="1">
    <location>
        <begin position="1"/>
        <end position="76"/>
    </location>
</feature>
<evidence type="ECO:0000313" key="4">
    <source>
        <dbReference type="Proteomes" id="UP000750711"/>
    </source>
</evidence>
<feature type="compositionally biased region" description="Basic and acidic residues" evidence="1">
    <location>
        <begin position="276"/>
        <end position="299"/>
    </location>
</feature>
<feature type="compositionally biased region" description="Low complexity" evidence="1">
    <location>
        <begin position="572"/>
        <end position="586"/>
    </location>
</feature>
<feature type="region of interest" description="Disordered" evidence="1">
    <location>
        <begin position="222"/>
        <end position="595"/>
    </location>
</feature>
<feature type="compositionally biased region" description="Low complexity" evidence="1">
    <location>
        <begin position="10"/>
        <end position="35"/>
    </location>
</feature>
<dbReference type="Gene3D" id="2.30.29.30">
    <property type="entry name" value="Pleckstrin-homology domain (PH domain)/Phosphotyrosine-binding domain (PTB)"/>
    <property type="match status" value="1"/>
</dbReference>
<keyword evidence="4" id="KW-1185">Reference proteome</keyword>
<dbReference type="SUPFAM" id="SSF50729">
    <property type="entry name" value="PH domain-like"/>
    <property type="match status" value="1"/>
</dbReference>
<evidence type="ECO:0000313" key="3">
    <source>
        <dbReference type="EMBL" id="KAH0550945.1"/>
    </source>
</evidence>
<dbReference type="Proteomes" id="UP000750711">
    <property type="component" value="Unassembled WGS sequence"/>
</dbReference>
<dbReference type="InterPro" id="IPR039712">
    <property type="entry name" value="Meu6"/>
</dbReference>
<dbReference type="AlphaFoldDB" id="A0A9P8L4P5"/>
<feature type="compositionally biased region" description="Basic and acidic residues" evidence="1">
    <location>
        <begin position="232"/>
        <end position="249"/>
    </location>
</feature>
<gene>
    <name evidence="3" type="ORF">GP486_007690</name>
</gene>
<evidence type="ECO:0000259" key="2">
    <source>
        <dbReference type="Pfam" id="PF15406"/>
    </source>
</evidence>
<feature type="compositionally biased region" description="Basic and acidic residues" evidence="1">
    <location>
        <begin position="419"/>
        <end position="431"/>
    </location>
</feature>
<protein>
    <recommendedName>
        <fullName evidence="2">Meiotic expression up-regulated protein 6 PH domain-containing protein</fullName>
    </recommendedName>
</protein>
<reference evidence="3" key="1">
    <citation type="submission" date="2021-03" db="EMBL/GenBank/DDBJ databases">
        <title>Comparative genomics and phylogenomic investigation of the class Geoglossomycetes provide insights into ecological specialization and systematics.</title>
        <authorList>
            <person name="Melie T."/>
            <person name="Pirro S."/>
            <person name="Miller A.N."/>
            <person name="Quandt A."/>
        </authorList>
    </citation>
    <scope>NUCLEOTIDE SEQUENCE</scope>
    <source>
        <strain evidence="3">CAQ_001_2017</strain>
    </source>
</reference>
<feature type="compositionally biased region" description="Basic and acidic residues" evidence="1">
    <location>
        <begin position="49"/>
        <end position="62"/>
    </location>
</feature>
<dbReference type="EMBL" id="JAGHQM010002336">
    <property type="protein sequence ID" value="KAH0550945.1"/>
    <property type="molecule type" value="Genomic_DNA"/>
</dbReference>
<proteinExistence type="predicted"/>
<dbReference type="PANTHER" id="PTHR42073:SF1">
    <property type="entry name" value="MEIOTIC EXPRESSION UP-REGULATED PROTEIN 6"/>
    <property type="match status" value="1"/>
</dbReference>
<feature type="compositionally biased region" description="Low complexity" evidence="1">
    <location>
        <begin position="390"/>
        <end position="412"/>
    </location>
</feature>
<feature type="domain" description="Meiotic expression up-regulated protein 6 PH" evidence="2">
    <location>
        <begin position="87"/>
        <end position="194"/>
    </location>
</feature>
<name>A0A9P8L4P5_9PEZI</name>